<name>A0A235BML7_UNCW3</name>
<proteinExistence type="predicted"/>
<dbReference type="Proteomes" id="UP000215215">
    <property type="component" value="Unassembled WGS sequence"/>
</dbReference>
<evidence type="ECO:0000256" key="1">
    <source>
        <dbReference type="SAM" id="SignalP"/>
    </source>
</evidence>
<reference evidence="2 3" key="1">
    <citation type="submission" date="2017-07" db="EMBL/GenBank/DDBJ databases">
        <title>Recovery of genomes from metagenomes via a dereplication, aggregation, and scoring strategy.</title>
        <authorList>
            <person name="Sieber C.M."/>
            <person name="Probst A.J."/>
            <person name="Sharrar A."/>
            <person name="Thomas B.C."/>
            <person name="Hess M."/>
            <person name="Tringe S.G."/>
            <person name="Banfield J.F."/>
        </authorList>
    </citation>
    <scope>NUCLEOTIDE SEQUENCE [LARGE SCALE GENOMIC DNA]</scope>
    <source>
        <strain evidence="2">JGI_Cruoil_03_44_89</strain>
    </source>
</reference>
<keyword evidence="1" id="KW-0732">Signal</keyword>
<evidence type="ECO:0000313" key="3">
    <source>
        <dbReference type="Proteomes" id="UP000215215"/>
    </source>
</evidence>
<organism evidence="2 3">
    <name type="scientific">candidate division WOR-3 bacterium JGI_Cruoil_03_44_89</name>
    <dbReference type="NCBI Taxonomy" id="1973748"/>
    <lineage>
        <taxon>Bacteria</taxon>
        <taxon>Bacteria division WOR-3</taxon>
    </lineage>
</organism>
<dbReference type="AlphaFoldDB" id="A0A235BML7"/>
<feature type="chain" id="PRO_5012940835" description="Carboxypeptidase regulatory-like domain-containing protein" evidence="1">
    <location>
        <begin position="23"/>
        <end position="358"/>
    </location>
</feature>
<accession>A0A235BML7</accession>
<comment type="caution">
    <text evidence="2">The sequence shown here is derived from an EMBL/GenBank/DDBJ whole genome shotgun (WGS) entry which is preliminary data.</text>
</comment>
<evidence type="ECO:0008006" key="4">
    <source>
        <dbReference type="Google" id="ProtNLM"/>
    </source>
</evidence>
<gene>
    <name evidence="2" type="ORF">CH333_10255</name>
</gene>
<dbReference type="InterPro" id="IPR008969">
    <property type="entry name" value="CarboxyPept-like_regulatory"/>
</dbReference>
<evidence type="ECO:0000313" key="2">
    <source>
        <dbReference type="EMBL" id="OYD13700.1"/>
    </source>
</evidence>
<dbReference type="Gene3D" id="2.60.40.1120">
    <property type="entry name" value="Carboxypeptidase-like, regulatory domain"/>
    <property type="match status" value="1"/>
</dbReference>
<dbReference type="Pfam" id="PF13620">
    <property type="entry name" value="CarboxypepD_reg"/>
    <property type="match status" value="1"/>
</dbReference>
<dbReference type="SUPFAM" id="SSF49464">
    <property type="entry name" value="Carboxypeptidase regulatory domain-like"/>
    <property type="match status" value="1"/>
</dbReference>
<protein>
    <recommendedName>
        <fullName evidence="4">Carboxypeptidase regulatory-like domain-containing protein</fullName>
    </recommendedName>
</protein>
<sequence length="358" mass="40389">MIMWKRSLLLIQVVFLSLCSHAEVRNSSFLFDAPTAYINKGIFYEGTIATTFTGTDDPYPIDTDLHFMASLFGKLELTLSFLTFSDLRISPSIKYNIVSESEKIPAVSVGVLNLFTSKYISSVGGSKNTVWSDDSSYIPEYIRCPEHNSLFLVFTKDMGAWGRYNMGFGRGCFVGYGPRSRQFNTDRFYHWSDTHSDAIGMFWGVDIELGYNIRGGFEFDGRDFNIGLKFKKEGFEVSFLAAKLEHRLGGSPNFTPRIDLSTTFNSYFLRRMPSPPKVGAITGDVVDRNSKIPIGATITVKGAEIPSITTDAEGRYAVTIAPGSYLVRAEAEGYYWMEKKVYVRERMQTICNFELKKK</sequence>
<dbReference type="EMBL" id="NOZQ01000222">
    <property type="protein sequence ID" value="OYD13700.1"/>
    <property type="molecule type" value="Genomic_DNA"/>
</dbReference>
<feature type="signal peptide" evidence="1">
    <location>
        <begin position="1"/>
        <end position="22"/>
    </location>
</feature>